<gene>
    <name evidence="6" type="ORF">ACFQ0E_17260</name>
</gene>
<evidence type="ECO:0000256" key="4">
    <source>
        <dbReference type="ARBA" id="ARBA00023136"/>
    </source>
</evidence>
<dbReference type="EMBL" id="JBHTIF010000005">
    <property type="protein sequence ID" value="MFD0727347.1"/>
    <property type="molecule type" value="Genomic_DNA"/>
</dbReference>
<keyword evidence="7" id="KW-1185">Reference proteome</keyword>
<evidence type="ECO:0000256" key="3">
    <source>
        <dbReference type="ARBA" id="ARBA00022989"/>
    </source>
</evidence>
<dbReference type="PANTHER" id="PTHR35814:SF1">
    <property type="entry name" value="GLUTATHIONE S-TRANSFERASE-RELATED"/>
    <property type="match status" value="1"/>
</dbReference>
<dbReference type="Gene3D" id="1.20.120.550">
    <property type="entry name" value="Membrane associated eicosanoid/glutathione metabolism-like domain"/>
    <property type="match status" value="1"/>
</dbReference>
<keyword evidence="2 5" id="KW-0812">Transmembrane</keyword>
<evidence type="ECO:0000313" key="6">
    <source>
        <dbReference type="EMBL" id="MFD0727347.1"/>
    </source>
</evidence>
<evidence type="ECO:0000313" key="7">
    <source>
        <dbReference type="Proteomes" id="UP001597110"/>
    </source>
</evidence>
<keyword evidence="4 5" id="KW-0472">Membrane</keyword>
<evidence type="ECO:0000256" key="2">
    <source>
        <dbReference type="ARBA" id="ARBA00022692"/>
    </source>
</evidence>
<dbReference type="Pfam" id="PF01124">
    <property type="entry name" value="MAPEG"/>
    <property type="match status" value="1"/>
</dbReference>
<accession>A0ABW2YHW7</accession>
<proteinExistence type="predicted"/>
<evidence type="ECO:0000256" key="5">
    <source>
        <dbReference type="SAM" id="Phobius"/>
    </source>
</evidence>
<organism evidence="6 7">
    <name type="scientific">Lysobacter brunescens</name>
    <dbReference type="NCBI Taxonomy" id="262323"/>
    <lineage>
        <taxon>Bacteria</taxon>
        <taxon>Pseudomonadati</taxon>
        <taxon>Pseudomonadota</taxon>
        <taxon>Gammaproteobacteria</taxon>
        <taxon>Lysobacterales</taxon>
        <taxon>Lysobacteraceae</taxon>
        <taxon>Lysobacter</taxon>
    </lineage>
</organism>
<comment type="caution">
    <text evidence="6">The sequence shown here is derived from an EMBL/GenBank/DDBJ whole genome shotgun (WGS) entry which is preliminary data.</text>
</comment>
<comment type="subcellular location">
    <subcellularLocation>
        <location evidence="1">Membrane</location>
    </subcellularLocation>
</comment>
<reference evidence="7" key="1">
    <citation type="journal article" date="2019" name="Int. J. Syst. Evol. Microbiol.">
        <title>The Global Catalogue of Microorganisms (GCM) 10K type strain sequencing project: providing services to taxonomists for standard genome sequencing and annotation.</title>
        <authorList>
            <consortium name="The Broad Institute Genomics Platform"/>
            <consortium name="The Broad Institute Genome Sequencing Center for Infectious Disease"/>
            <person name="Wu L."/>
            <person name="Ma J."/>
        </authorList>
    </citation>
    <scope>NUCLEOTIDE SEQUENCE [LARGE SCALE GENOMIC DNA]</scope>
    <source>
        <strain evidence="7">CCUG 55585</strain>
    </source>
</reference>
<dbReference type="PANTHER" id="PTHR35814">
    <property type="match status" value="1"/>
</dbReference>
<name>A0ABW2YHW7_9GAMM</name>
<protein>
    <submittedName>
        <fullName evidence="6">MAPEG family protein</fullName>
    </submittedName>
</protein>
<sequence length="132" mass="14114">MPKITLLFASLHVLLLLLLAVRVVAHRRSAKIGLGDGGDKPLMKKMRAHANFVEYVPMALILLGLLELSGLGAMWLWICGGALLLGRVLHAIGLSRSAGTSFGRFWGTLLTWGALVLMAGIGVGMSLRWLAG</sequence>
<dbReference type="InterPro" id="IPR001129">
    <property type="entry name" value="Membr-assoc_MAPEG"/>
</dbReference>
<evidence type="ECO:0000256" key="1">
    <source>
        <dbReference type="ARBA" id="ARBA00004370"/>
    </source>
</evidence>
<feature type="transmembrane region" description="Helical" evidence="5">
    <location>
        <begin position="105"/>
        <end position="131"/>
    </location>
</feature>
<keyword evidence="3 5" id="KW-1133">Transmembrane helix</keyword>
<dbReference type="SUPFAM" id="SSF161084">
    <property type="entry name" value="MAPEG domain-like"/>
    <property type="match status" value="1"/>
</dbReference>
<dbReference type="RefSeq" id="WP_386825961.1">
    <property type="nucleotide sequence ID" value="NZ_JBHTIF010000005.1"/>
</dbReference>
<dbReference type="Proteomes" id="UP001597110">
    <property type="component" value="Unassembled WGS sequence"/>
</dbReference>
<dbReference type="InterPro" id="IPR023352">
    <property type="entry name" value="MAPEG-like_dom_sf"/>
</dbReference>